<dbReference type="GO" id="GO:0016740">
    <property type="term" value="F:transferase activity"/>
    <property type="evidence" value="ECO:0007669"/>
    <property type="project" value="UniProtKB-KW"/>
</dbReference>
<organism evidence="1 2">
    <name type="scientific">Chryseobacterium phosphatilyticum</name>
    <dbReference type="NCBI Taxonomy" id="475075"/>
    <lineage>
        <taxon>Bacteria</taxon>
        <taxon>Pseudomonadati</taxon>
        <taxon>Bacteroidota</taxon>
        <taxon>Flavobacteriia</taxon>
        <taxon>Flavobacteriales</taxon>
        <taxon>Weeksellaceae</taxon>
        <taxon>Chryseobacterium group</taxon>
        <taxon>Chryseobacterium</taxon>
    </lineage>
</organism>
<keyword evidence="2" id="KW-1185">Reference proteome</keyword>
<feature type="non-terminal residue" evidence="1">
    <location>
        <position position="178"/>
    </location>
</feature>
<comment type="caution">
    <text evidence="1">The sequence shown here is derived from an EMBL/GenBank/DDBJ whole genome shotgun (WGS) entry which is preliminary data.</text>
</comment>
<dbReference type="EMBL" id="PPED02000052">
    <property type="protein sequence ID" value="PWN58823.1"/>
    <property type="molecule type" value="Genomic_DNA"/>
</dbReference>
<gene>
    <name evidence="1" type="ORF">C1631_023375</name>
</gene>
<dbReference type="AlphaFoldDB" id="A0A316WEQ5"/>
<evidence type="ECO:0000313" key="2">
    <source>
        <dbReference type="Proteomes" id="UP000236594"/>
    </source>
</evidence>
<feature type="non-terminal residue" evidence="1">
    <location>
        <position position="1"/>
    </location>
</feature>
<evidence type="ECO:0000313" key="1">
    <source>
        <dbReference type="EMBL" id="PWN58823.1"/>
    </source>
</evidence>
<protein>
    <submittedName>
        <fullName evidence="1">Glycosyl transferase family 1</fullName>
    </submittedName>
</protein>
<sequence length="178" mass="19922">FYRVAAFPGVLHAILYARALGLPTIYEIDDIVFDAALYPDPLESFEGQITPKQYVDLQYGVPLFRYAMQACDIGLASTPALAERMRPLVRSGVCDVLRNGLDTRNLPFLRRPHAPVSATALTVFYGSGTRAHNKDFNDFAAPALLAIMERYPHVRLVIAGYLRLGPGFRQFAHRVRQL</sequence>
<name>A0A316WEQ5_9FLAO</name>
<reference evidence="1 2" key="1">
    <citation type="submission" date="2018-04" db="EMBL/GenBank/DDBJ databases">
        <title>Draft Genome Sequence of Phosphate-Solubilizing Chryseobacterium sp. ISE14 that is a Biocontrol and Plant Growth-Promoting Rhizobacterium Isolated from Cucumber.</title>
        <authorList>
            <person name="Jeong J.-J."/>
            <person name="Sang M.K."/>
            <person name="Choi I.-G."/>
            <person name="Kim K.D."/>
        </authorList>
    </citation>
    <scope>NUCLEOTIDE SEQUENCE [LARGE SCALE GENOMIC DNA]</scope>
    <source>
        <strain evidence="1 2">ISE14</strain>
    </source>
</reference>
<dbReference type="Proteomes" id="UP000236594">
    <property type="component" value="Unassembled WGS sequence"/>
</dbReference>
<dbReference type="SUPFAM" id="SSF53756">
    <property type="entry name" value="UDP-Glycosyltransferase/glycogen phosphorylase"/>
    <property type="match status" value="1"/>
</dbReference>
<keyword evidence="1" id="KW-0808">Transferase</keyword>
<proteinExistence type="predicted"/>
<accession>A0A316WEQ5</accession>